<comment type="caution">
    <text evidence="2">The sequence shown here is derived from an EMBL/GenBank/DDBJ whole genome shotgun (WGS) entry which is preliminary data.</text>
</comment>
<dbReference type="InterPro" id="IPR042505">
    <property type="entry name" value="DYNC2I1"/>
</dbReference>
<evidence type="ECO:0000313" key="3">
    <source>
        <dbReference type="Proteomes" id="UP000038009"/>
    </source>
</evidence>
<sequence>MPESEEERRLRKEKKREAARRASEKAAQQSATDAAPPEGLPVKETEEERRIRKEKKRAQREEAKKQAEEAAAAAVAPAKKSDEGRSSSLQRDHQHGHRNSKDKNKDAPSSSRAEAAPTPSKNQSKPIDDNAALLSAIEAENSAVVARSSINSNAFAAALPAETKATSGNNSGESGKETKEERAARKQAEREERRRQRHAAKAAAAASAAGGGSSVDNGDANAVGGERRSATTSPAAAIPTTSFDASELQRQAYRAQFQKDLARATALRRLIDFDSSGGVVLDLAPQTAYDLYIRDFGQSGREQAGVQAPPEEERLDVATQAERCKLRTRGAQAPEDLGLCPEEEAERQFFQLRRSAQQRRGSGDGDGEGSGANNEGDSGGNMVGGGSLKPETKKAARAVDSALLERFLTNTLPLMSAVLDENNAAATGAAAASIAAAGRAASFGDAGGKLKGPTAFSSSYSTFCWGGTRNRPLVQVMLNPSNTRQLIALHGPHEESGPSSMLDTYMSVLLLWSVHDTTTPERVLVSFSTVTSFCVSPTRPYLIYGGTEDGNVCVWSLREPDRLHLAAGRYRKVSFRLPSYCTSWQADGHSAPVRQVRVSGYNSKAPSRKEEQHEQLVSMDERGEVCFWVVTDKESNGKGAQLSDNDYGQHPFTSVRLHLAKGISAAAYEHVGDSAADATVAYGAGVTSSFDFSPLDATQYVLTAPHGVVHRSRFGGIAVPSLYSPSQATYYSLPDDRADKGAVVAVPCCVHYSVLDPRWFVVGYEDGTLRPFLRNEAAPKLTVDVGYHPIVAVRCSGTTPWVVWALDESGEVHMIDFAHHSRQTPRFSYMLTQQDTGLCTCMDVSAKDERADQRVLVAGFEKGMVQLHTLDTEKLCIANAERDERWI</sequence>
<feature type="compositionally biased region" description="Basic and acidic residues" evidence="1">
    <location>
        <begin position="1"/>
        <end position="24"/>
    </location>
</feature>
<dbReference type="PANTHER" id="PTHR16022:SF0">
    <property type="entry name" value="CYTOPLASMIC DYNEIN 2 INTERMEDIATE CHAIN 1"/>
    <property type="match status" value="1"/>
</dbReference>
<dbReference type="OMA" id="ILNMWVV"/>
<organism evidence="2 3">
    <name type="scientific">Leptomonas seymouri</name>
    <dbReference type="NCBI Taxonomy" id="5684"/>
    <lineage>
        <taxon>Eukaryota</taxon>
        <taxon>Discoba</taxon>
        <taxon>Euglenozoa</taxon>
        <taxon>Kinetoplastea</taxon>
        <taxon>Metakinetoplastina</taxon>
        <taxon>Trypanosomatida</taxon>
        <taxon>Trypanosomatidae</taxon>
        <taxon>Leishmaniinae</taxon>
        <taxon>Leptomonas</taxon>
    </lineage>
</organism>
<dbReference type="SUPFAM" id="SSF50978">
    <property type="entry name" value="WD40 repeat-like"/>
    <property type="match status" value="1"/>
</dbReference>
<keyword evidence="3" id="KW-1185">Reference proteome</keyword>
<feature type="compositionally biased region" description="Basic and acidic residues" evidence="1">
    <location>
        <begin position="59"/>
        <end position="68"/>
    </location>
</feature>
<accession>A0A0N1PED2</accession>
<dbReference type="GO" id="GO:0045504">
    <property type="term" value="F:dynein heavy chain binding"/>
    <property type="evidence" value="ECO:0007669"/>
    <property type="project" value="InterPro"/>
</dbReference>
<dbReference type="SMART" id="SM00320">
    <property type="entry name" value="WD40"/>
    <property type="match status" value="2"/>
</dbReference>
<dbReference type="InterPro" id="IPR001680">
    <property type="entry name" value="WD40_rpt"/>
</dbReference>
<feature type="compositionally biased region" description="Gly residues" evidence="1">
    <location>
        <begin position="377"/>
        <end position="387"/>
    </location>
</feature>
<feature type="region of interest" description="Disordered" evidence="1">
    <location>
        <begin position="159"/>
        <end position="242"/>
    </location>
</feature>
<feature type="compositionally biased region" description="Basic and acidic residues" evidence="1">
    <location>
        <begin position="79"/>
        <end position="106"/>
    </location>
</feature>
<dbReference type="GO" id="GO:0005929">
    <property type="term" value="C:cilium"/>
    <property type="evidence" value="ECO:0007669"/>
    <property type="project" value="GOC"/>
</dbReference>
<gene>
    <name evidence="2" type="ORF">ABL78_4087</name>
</gene>
<dbReference type="EMBL" id="LJSK01000113">
    <property type="protein sequence ID" value="KPI86851.1"/>
    <property type="molecule type" value="Genomic_DNA"/>
</dbReference>
<feature type="region of interest" description="Disordered" evidence="1">
    <location>
        <begin position="354"/>
        <end position="392"/>
    </location>
</feature>
<dbReference type="GO" id="GO:0045503">
    <property type="term" value="F:dynein light chain binding"/>
    <property type="evidence" value="ECO:0007669"/>
    <property type="project" value="InterPro"/>
</dbReference>
<dbReference type="InterPro" id="IPR015943">
    <property type="entry name" value="WD40/YVTN_repeat-like_dom_sf"/>
</dbReference>
<feature type="compositionally biased region" description="Basic and acidic residues" evidence="1">
    <location>
        <begin position="174"/>
        <end position="194"/>
    </location>
</feature>
<feature type="compositionally biased region" description="Low complexity" evidence="1">
    <location>
        <begin position="230"/>
        <end position="242"/>
    </location>
</feature>
<dbReference type="InterPro" id="IPR036322">
    <property type="entry name" value="WD40_repeat_dom_sf"/>
</dbReference>
<dbReference type="VEuPathDB" id="TriTrypDB:Lsey_0113_0120"/>
<reference evidence="2 3" key="1">
    <citation type="journal article" date="2015" name="PLoS Pathog.">
        <title>Leptomonas seymouri: Adaptations to the Dixenous Life Cycle Analyzed by Genome Sequencing, Transcriptome Profiling and Co-infection with Leishmania donovani.</title>
        <authorList>
            <person name="Kraeva N."/>
            <person name="Butenko A."/>
            <person name="Hlavacova J."/>
            <person name="Kostygov A."/>
            <person name="Myskova J."/>
            <person name="Grybchuk D."/>
            <person name="Lestinova T."/>
            <person name="Votypka J."/>
            <person name="Volf P."/>
            <person name="Opperdoes F."/>
            <person name="Flegontov P."/>
            <person name="Lukes J."/>
            <person name="Yurchenko V."/>
        </authorList>
    </citation>
    <scope>NUCLEOTIDE SEQUENCE [LARGE SCALE GENOMIC DNA]</scope>
    <source>
        <strain evidence="2 3">ATCC 30220</strain>
    </source>
</reference>
<dbReference type="AlphaFoldDB" id="A0A0N1PED2"/>
<feature type="compositionally biased region" description="Polar residues" evidence="1">
    <location>
        <begin position="164"/>
        <end position="173"/>
    </location>
</feature>
<name>A0A0N1PED2_LEPSE</name>
<evidence type="ECO:0000256" key="1">
    <source>
        <dbReference type="SAM" id="MobiDB-lite"/>
    </source>
</evidence>
<feature type="compositionally biased region" description="Basic and acidic residues" evidence="1">
    <location>
        <begin position="41"/>
        <end position="51"/>
    </location>
</feature>
<dbReference type="GO" id="GO:0005868">
    <property type="term" value="C:cytoplasmic dynein complex"/>
    <property type="evidence" value="ECO:0007669"/>
    <property type="project" value="InterPro"/>
</dbReference>
<feature type="region of interest" description="Disordered" evidence="1">
    <location>
        <begin position="1"/>
        <end position="129"/>
    </location>
</feature>
<dbReference type="Gene3D" id="2.130.10.10">
    <property type="entry name" value="YVTN repeat-like/Quinoprotein amine dehydrogenase"/>
    <property type="match status" value="1"/>
</dbReference>
<dbReference type="Proteomes" id="UP000038009">
    <property type="component" value="Unassembled WGS sequence"/>
</dbReference>
<protein>
    <submittedName>
        <fullName evidence="2">Uncharacterized protein</fullName>
    </submittedName>
</protein>
<evidence type="ECO:0000313" key="2">
    <source>
        <dbReference type="EMBL" id="KPI86851.1"/>
    </source>
</evidence>
<feature type="compositionally biased region" description="Low complexity" evidence="1">
    <location>
        <begin position="69"/>
        <end position="78"/>
    </location>
</feature>
<proteinExistence type="predicted"/>
<dbReference type="GO" id="GO:0042073">
    <property type="term" value="P:intraciliary transport"/>
    <property type="evidence" value="ECO:0007669"/>
    <property type="project" value="InterPro"/>
</dbReference>
<dbReference type="OrthoDB" id="2162425at2759"/>
<dbReference type="PANTHER" id="PTHR16022">
    <property type="entry name" value="WD REPEAT DOMAIN 60"/>
    <property type="match status" value="1"/>
</dbReference>